<sequence>MDTFFDPRDSTDSGYRPPASLTSSSTSSSAEEERTARHRRRSVRQVGVAYRGDDGNSAPTSITASHTSHRRRRSHDQSELDELPNGLLPADQNAEAHPEIAERHAREYASDMDSEHSLDTEDGRGVETDQHVVPTWPHGSRLLERRILQAVDRQTEEISGFKVSAHQTESRSIGLSQSAPDASPSPRVTVISGAPPLALAPPTDTSPLLLRPRMQEAEMPADPRTRLLDLVITNTTASVTLTEMEQEMNWNAQYAATYGPLKEYLQSYQSIFVVSPVDDRVRLRRLFSVRTNAFARETRRSSQRSTSLVMRQRHGRRTSREAAHRSQSAADRRTGRPSLPSAEALAAHIGSISYSCVAEHLDLNALQTVYHRRGYTTQIAHGILHVSSTNCFDLFLFSNGAVVWWGMDRKNHWMVDDDFLSASNHLIEGVEDRYIQAEIDALFPIWCSYEMDEQCNVVQATSPLRFQPMEVEPALDRLAKVLCFDHYLVPAVEPARSLVMLTFSHSLGRSAGVDYFEYVTKWSHRHILSIPAVITGLLDYFSTKRYIARLEGEIAVAQLAIQAIHDIPDVLWEEPWLQGYYDMAEQQNTIESRLAWFTSRSDTLLEQLGHIKGRRYRLFMLGSDVFLIVLLILDVIFMTSRLVAKMYFKLEKEASTTANAVTRFPGK</sequence>
<comment type="similarity">
    <text evidence="1">Belongs to the RMD1/sif2 family.</text>
</comment>
<evidence type="ECO:0000256" key="2">
    <source>
        <dbReference type="SAM" id="MobiDB-lite"/>
    </source>
</evidence>
<evidence type="ECO:0000256" key="1">
    <source>
        <dbReference type="ARBA" id="ARBA00008306"/>
    </source>
</evidence>
<dbReference type="InterPro" id="IPR051624">
    <property type="entry name" value="RMD1/Sad1-interacting"/>
</dbReference>
<dbReference type="EMBL" id="JAFHKP010000030">
    <property type="protein sequence ID" value="KAG5473209.1"/>
    <property type="molecule type" value="Genomic_DNA"/>
</dbReference>
<feature type="compositionally biased region" description="Basic and acidic residues" evidence="2">
    <location>
        <begin position="1"/>
        <end position="11"/>
    </location>
</feature>
<protein>
    <recommendedName>
        <fullName evidence="4">DUF155 domain-containing protein</fullName>
    </recommendedName>
</protein>
<feature type="transmembrane region" description="Helical" evidence="3">
    <location>
        <begin position="618"/>
        <end position="639"/>
    </location>
</feature>
<dbReference type="OrthoDB" id="242766at2759"/>
<comment type="caution">
    <text evidence="5">The sequence shown here is derived from an EMBL/GenBank/DDBJ whole genome shotgun (WGS) entry which is preliminary data.</text>
</comment>
<reference evidence="5 6" key="1">
    <citation type="submission" date="2021-02" db="EMBL/GenBank/DDBJ databases">
        <title>Leishmania (Mundinia) enrietti genome sequencing and assembly.</title>
        <authorList>
            <person name="Almutairi H."/>
            <person name="Gatherer D."/>
        </authorList>
    </citation>
    <scope>NUCLEOTIDE SEQUENCE [LARGE SCALE GENOMIC DNA]</scope>
    <source>
        <strain evidence="5">CUR178</strain>
    </source>
</reference>
<dbReference type="AlphaFoldDB" id="A0A836KEE2"/>
<dbReference type="GeneID" id="94170375"/>
<organism evidence="5 6">
    <name type="scientific">Leishmania enriettii</name>
    <dbReference type="NCBI Taxonomy" id="5663"/>
    <lineage>
        <taxon>Eukaryota</taxon>
        <taxon>Discoba</taxon>
        <taxon>Euglenozoa</taxon>
        <taxon>Kinetoplastea</taxon>
        <taxon>Metakinetoplastina</taxon>
        <taxon>Trypanosomatida</taxon>
        <taxon>Trypanosomatidae</taxon>
        <taxon>Leishmaniinae</taxon>
        <taxon>Leishmania</taxon>
    </lineage>
</organism>
<accession>A0A836KEE2</accession>
<name>A0A836KEE2_LEIEN</name>
<feature type="region of interest" description="Disordered" evidence="2">
    <location>
        <begin position="298"/>
        <end position="338"/>
    </location>
</feature>
<evidence type="ECO:0000259" key="4">
    <source>
        <dbReference type="Pfam" id="PF02582"/>
    </source>
</evidence>
<evidence type="ECO:0000313" key="6">
    <source>
        <dbReference type="Proteomes" id="UP000674179"/>
    </source>
</evidence>
<feature type="compositionally biased region" description="Polar residues" evidence="2">
    <location>
        <begin position="165"/>
        <end position="180"/>
    </location>
</feature>
<gene>
    <name evidence="5" type="ORF">CUR178_03128</name>
</gene>
<proteinExistence type="inferred from homology"/>
<feature type="compositionally biased region" description="Low complexity" evidence="2">
    <location>
        <begin position="19"/>
        <end position="29"/>
    </location>
</feature>
<keyword evidence="6" id="KW-1185">Reference proteome</keyword>
<dbReference type="KEGG" id="lenr:94170375"/>
<keyword evidence="3" id="KW-0812">Transmembrane</keyword>
<keyword evidence="3" id="KW-0472">Membrane</keyword>
<feature type="compositionally biased region" description="Basic and acidic residues" evidence="2">
    <location>
        <begin position="318"/>
        <end position="334"/>
    </location>
</feature>
<dbReference type="PANTHER" id="PTHR16255:SF20">
    <property type="entry name" value="DUF155 DOMAIN-CONTAINING PROTEIN"/>
    <property type="match status" value="1"/>
</dbReference>
<feature type="domain" description="DUF155" evidence="4">
    <location>
        <begin position="394"/>
        <end position="594"/>
    </location>
</feature>
<dbReference type="RefSeq" id="XP_067690968.1">
    <property type="nucleotide sequence ID" value="XM_067834865.1"/>
</dbReference>
<evidence type="ECO:0000313" key="5">
    <source>
        <dbReference type="EMBL" id="KAG5473209.1"/>
    </source>
</evidence>
<dbReference type="PANTHER" id="PTHR16255">
    <property type="entry name" value="REQUIRED FOR MEIOTIC NUCLEAR DIVISION PROTEIN 1 HOMOLOG"/>
    <property type="match status" value="1"/>
</dbReference>
<evidence type="ECO:0000256" key="3">
    <source>
        <dbReference type="SAM" id="Phobius"/>
    </source>
</evidence>
<keyword evidence="3" id="KW-1133">Transmembrane helix</keyword>
<feature type="region of interest" description="Disordered" evidence="2">
    <location>
        <begin position="1"/>
        <end position="98"/>
    </location>
</feature>
<dbReference type="Pfam" id="PF02582">
    <property type="entry name" value="DUF155"/>
    <property type="match status" value="1"/>
</dbReference>
<feature type="region of interest" description="Disordered" evidence="2">
    <location>
        <begin position="160"/>
        <end position="186"/>
    </location>
</feature>
<dbReference type="GO" id="GO:0005739">
    <property type="term" value="C:mitochondrion"/>
    <property type="evidence" value="ECO:0007669"/>
    <property type="project" value="UniProtKB-ARBA"/>
</dbReference>
<dbReference type="Proteomes" id="UP000674179">
    <property type="component" value="Chromosome 30"/>
</dbReference>
<dbReference type="InterPro" id="IPR003734">
    <property type="entry name" value="DUF155"/>
</dbReference>